<sequence length="83" mass="9132">MVVGFDSADDCALKPLMSLAAKWGKRLLIGCIPNEATVDNVWSHFSQFGHVLDVYLSKDVKKICHRGFGFVTFADDSSPAWVA</sequence>
<protein>
    <recommendedName>
        <fullName evidence="2">RRM domain-containing protein</fullName>
    </recommendedName>
</protein>
<dbReference type="EMBL" id="JRKL02002028">
    <property type="protein sequence ID" value="KAF3960814.1"/>
    <property type="molecule type" value="Genomic_DNA"/>
</dbReference>
<organism evidence="3 4">
    <name type="scientific">Castanea mollissima</name>
    <name type="common">Chinese chestnut</name>
    <dbReference type="NCBI Taxonomy" id="60419"/>
    <lineage>
        <taxon>Eukaryota</taxon>
        <taxon>Viridiplantae</taxon>
        <taxon>Streptophyta</taxon>
        <taxon>Embryophyta</taxon>
        <taxon>Tracheophyta</taxon>
        <taxon>Spermatophyta</taxon>
        <taxon>Magnoliopsida</taxon>
        <taxon>eudicotyledons</taxon>
        <taxon>Gunneridae</taxon>
        <taxon>Pentapetalae</taxon>
        <taxon>rosids</taxon>
        <taxon>fabids</taxon>
        <taxon>Fagales</taxon>
        <taxon>Fagaceae</taxon>
        <taxon>Castanea</taxon>
    </lineage>
</organism>
<evidence type="ECO:0000313" key="3">
    <source>
        <dbReference type="EMBL" id="KAF3960814.1"/>
    </source>
</evidence>
<dbReference type="OrthoDB" id="514262at2759"/>
<accession>A0A8J4RB51</accession>
<evidence type="ECO:0000313" key="4">
    <source>
        <dbReference type="Proteomes" id="UP000737018"/>
    </source>
</evidence>
<dbReference type="Gene3D" id="3.30.70.330">
    <property type="match status" value="1"/>
</dbReference>
<comment type="caution">
    <text evidence="3">The sequence shown here is derived from an EMBL/GenBank/DDBJ whole genome shotgun (WGS) entry which is preliminary data.</text>
</comment>
<dbReference type="SUPFAM" id="SSF54928">
    <property type="entry name" value="RNA-binding domain, RBD"/>
    <property type="match status" value="1"/>
</dbReference>
<keyword evidence="4" id="KW-1185">Reference proteome</keyword>
<dbReference type="InterPro" id="IPR035979">
    <property type="entry name" value="RBD_domain_sf"/>
</dbReference>
<dbReference type="PROSITE" id="PS50102">
    <property type="entry name" value="RRM"/>
    <property type="match status" value="1"/>
</dbReference>
<evidence type="ECO:0000256" key="1">
    <source>
        <dbReference type="PROSITE-ProRule" id="PRU00176"/>
    </source>
</evidence>
<dbReference type="Pfam" id="PF00076">
    <property type="entry name" value="RRM_1"/>
    <property type="match status" value="1"/>
</dbReference>
<dbReference type="InterPro" id="IPR012677">
    <property type="entry name" value="Nucleotide-bd_a/b_plait_sf"/>
</dbReference>
<dbReference type="Proteomes" id="UP000737018">
    <property type="component" value="Unassembled WGS sequence"/>
</dbReference>
<dbReference type="AlphaFoldDB" id="A0A8J4RB51"/>
<name>A0A8J4RB51_9ROSI</name>
<dbReference type="InterPro" id="IPR000504">
    <property type="entry name" value="RRM_dom"/>
</dbReference>
<evidence type="ECO:0000259" key="2">
    <source>
        <dbReference type="PROSITE" id="PS50102"/>
    </source>
</evidence>
<proteinExistence type="predicted"/>
<feature type="domain" description="RRM" evidence="2">
    <location>
        <begin position="25"/>
        <end position="83"/>
    </location>
</feature>
<reference evidence="3" key="1">
    <citation type="submission" date="2020-03" db="EMBL/GenBank/DDBJ databases">
        <title>Castanea mollissima Vanexum genome sequencing.</title>
        <authorList>
            <person name="Staton M."/>
        </authorList>
    </citation>
    <scope>NUCLEOTIDE SEQUENCE</scope>
    <source>
        <tissue evidence="3">Leaf</tissue>
    </source>
</reference>
<gene>
    <name evidence="3" type="ORF">CMV_014493</name>
</gene>
<keyword evidence="1" id="KW-0694">RNA-binding</keyword>
<dbReference type="GO" id="GO:0003723">
    <property type="term" value="F:RNA binding"/>
    <property type="evidence" value="ECO:0007669"/>
    <property type="project" value="UniProtKB-UniRule"/>
</dbReference>